<dbReference type="EMBL" id="JAUHPV010000005">
    <property type="protein sequence ID" value="MDN4473131.1"/>
    <property type="molecule type" value="Genomic_DNA"/>
</dbReference>
<reference evidence="8" key="1">
    <citation type="submission" date="2023-06" db="EMBL/GenBank/DDBJ databases">
        <title>SYSU T00b26.</title>
        <authorList>
            <person name="Gao L."/>
            <person name="Fang B.-Z."/>
            <person name="Li W.-J."/>
        </authorList>
    </citation>
    <scope>NUCLEOTIDE SEQUENCE</scope>
    <source>
        <strain evidence="8">SYSU T00b26</strain>
    </source>
</reference>
<dbReference type="InterPro" id="IPR046357">
    <property type="entry name" value="PPIase_dom_sf"/>
</dbReference>
<evidence type="ECO:0000256" key="4">
    <source>
        <dbReference type="PROSITE-ProRule" id="PRU00277"/>
    </source>
</evidence>
<dbReference type="SUPFAM" id="SSF54534">
    <property type="entry name" value="FKBP-like"/>
    <property type="match status" value="1"/>
</dbReference>
<dbReference type="InterPro" id="IPR001179">
    <property type="entry name" value="PPIase_FKBP_dom"/>
</dbReference>
<comment type="similarity">
    <text evidence="5">Belongs to the FKBP-type PPIase family.</text>
</comment>
<protein>
    <recommendedName>
        <fullName evidence="5">Peptidyl-prolyl cis-trans isomerase</fullName>
        <ecNumber evidence="5">5.2.1.8</ecNumber>
    </recommendedName>
</protein>
<dbReference type="Proteomes" id="UP001172738">
    <property type="component" value="Unassembled WGS sequence"/>
</dbReference>
<comment type="caution">
    <text evidence="8">The sequence shown here is derived from an EMBL/GenBank/DDBJ whole genome shotgun (WGS) entry which is preliminary data.</text>
</comment>
<dbReference type="GO" id="GO:0003755">
    <property type="term" value="F:peptidyl-prolyl cis-trans isomerase activity"/>
    <property type="evidence" value="ECO:0007669"/>
    <property type="project" value="UniProtKB-EC"/>
</dbReference>
<evidence type="ECO:0000256" key="5">
    <source>
        <dbReference type="RuleBase" id="RU003915"/>
    </source>
</evidence>
<gene>
    <name evidence="8" type="ORF">QQX04_09035</name>
</gene>
<dbReference type="EC" id="5.2.1.8" evidence="5"/>
<evidence type="ECO:0000313" key="8">
    <source>
        <dbReference type="EMBL" id="MDN4473131.1"/>
    </source>
</evidence>
<evidence type="ECO:0000259" key="7">
    <source>
        <dbReference type="PROSITE" id="PS50059"/>
    </source>
</evidence>
<feature type="chain" id="PRO_5046077404" description="Peptidyl-prolyl cis-trans isomerase" evidence="6">
    <location>
        <begin position="22"/>
        <end position="295"/>
    </location>
</feature>
<sequence length="295" mass="31180">MRRLVALALAAGLALTGCVSGPPDASASVSPSGDISTITVGIDDSGTPTLDFERGLNWETTQTEVMLEGDGERLQDGQPLLLDMYGESLEDGSRVTNSYQGLARSFLLAPELLGEDLYEALLDVRVGTRVLHVSPAPEDNPDSEPPIVLVIDVLPMHAVGAEAEPREDFPTVRRAADGAPTVTIPEDLEPPADVQVATLVQGTGQQVREGDLVLVNYTMLSWDGTELDSSWPEEIAPLTVEVGSGESIEAIEVGLLDQTLGSQIVILSPATSAYPDQGPVVLVVDILDVFSPEVS</sequence>
<organism evidence="8 9">
    <name type="scientific">Demequina zhanjiangensis</name>
    <dbReference type="NCBI Taxonomy" id="3051659"/>
    <lineage>
        <taxon>Bacteria</taxon>
        <taxon>Bacillati</taxon>
        <taxon>Actinomycetota</taxon>
        <taxon>Actinomycetes</taxon>
        <taxon>Micrococcales</taxon>
        <taxon>Demequinaceae</taxon>
        <taxon>Demequina</taxon>
    </lineage>
</organism>
<evidence type="ECO:0000256" key="1">
    <source>
        <dbReference type="ARBA" id="ARBA00000971"/>
    </source>
</evidence>
<feature type="signal peptide" evidence="6">
    <location>
        <begin position="1"/>
        <end position="21"/>
    </location>
</feature>
<evidence type="ECO:0000256" key="2">
    <source>
        <dbReference type="ARBA" id="ARBA00023110"/>
    </source>
</evidence>
<feature type="domain" description="PPIase FKBP-type" evidence="7">
    <location>
        <begin position="210"/>
        <end position="295"/>
    </location>
</feature>
<proteinExistence type="inferred from homology"/>
<evidence type="ECO:0000256" key="3">
    <source>
        <dbReference type="ARBA" id="ARBA00023235"/>
    </source>
</evidence>
<dbReference type="RefSeq" id="WP_301128365.1">
    <property type="nucleotide sequence ID" value="NZ_JAUHPV010000005.1"/>
</dbReference>
<dbReference type="PROSITE" id="PS51257">
    <property type="entry name" value="PROKAR_LIPOPROTEIN"/>
    <property type="match status" value="1"/>
</dbReference>
<accession>A0ABT8G1W0</accession>
<keyword evidence="2 4" id="KW-0697">Rotamase</keyword>
<dbReference type="PROSITE" id="PS50059">
    <property type="entry name" value="FKBP_PPIASE"/>
    <property type="match status" value="1"/>
</dbReference>
<dbReference type="Gene3D" id="3.10.50.40">
    <property type="match status" value="1"/>
</dbReference>
<keyword evidence="3 4" id="KW-0413">Isomerase</keyword>
<name>A0ABT8G1W0_9MICO</name>
<evidence type="ECO:0000313" key="9">
    <source>
        <dbReference type="Proteomes" id="UP001172738"/>
    </source>
</evidence>
<dbReference type="Pfam" id="PF00254">
    <property type="entry name" value="FKBP_C"/>
    <property type="match status" value="1"/>
</dbReference>
<keyword evidence="9" id="KW-1185">Reference proteome</keyword>
<comment type="catalytic activity">
    <reaction evidence="1 4 5">
        <text>[protein]-peptidylproline (omega=180) = [protein]-peptidylproline (omega=0)</text>
        <dbReference type="Rhea" id="RHEA:16237"/>
        <dbReference type="Rhea" id="RHEA-COMP:10747"/>
        <dbReference type="Rhea" id="RHEA-COMP:10748"/>
        <dbReference type="ChEBI" id="CHEBI:83833"/>
        <dbReference type="ChEBI" id="CHEBI:83834"/>
        <dbReference type="EC" id="5.2.1.8"/>
    </reaction>
</comment>
<evidence type="ECO:0000256" key="6">
    <source>
        <dbReference type="SAM" id="SignalP"/>
    </source>
</evidence>
<keyword evidence="6" id="KW-0732">Signal</keyword>